<dbReference type="AlphaFoldDB" id="A0A2R8C186"/>
<keyword evidence="2" id="KW-0238">DNA-binding</keyword>
<evidence type="ECO:0000256" key="3">
    <source>
        <dbReference type="ARBA" id="ARBA00023163"/>
    </source>
</evidence>
<reference evidence="5 6" key="1">
    <citation type="submission" date="2018-03" db="EMBL/GenBank/DDBJ databases">
        <authorList>
            <person name="Keele B.F."/>
        </authorList>
    </citation>
    <scope>NUCLEOTIDE SEQUENCE [LARGE SCALE GENOMIC DNA]</scope>
    <source>
        <strain evidence="5 6">CECT 8504</strain>
    </source>
</reference>
<name>A0A2R8C186_9RHOB</name>
<dbReference type="InterPro" id="IPR009057">
    <property type="entry name" value="Homeodomain-like_sf"/>
</dbReference>
<dbReference type="Proteomes" id="UP000244912">
    <property type="component" value="Unassembled WGS sequence"/>
</dbReference>
<protein>
    <recommendedName>
        <fullName evidence="4">HTH araC/xylS-type domain-containing protein</fullName>
    </recommendedName>
</protein>
<dbReference type="PANTHER" id="PTHR11019">
    <property type="entry name" value="HTH-TYPE TRANSCRIPTIONAL REGULATOR NIMR"/>
    <property type="match status" value="1"/>
</dbReference>
<evidence type="ECO:0000259" key="4">
    <source>
        <dbReference type="PROSITE" id="PS01124"/>
    </source>
</evidence>
<dbReference type="PROSITE" id="PS00041">
    <property type="entry name" value="HTH_ARAC_FAMILY_1"/>
    <property type="match status" value="1"/>
</dbReference>
<dbReference type="InterPro" id="IPR018062">
    <property type="entry name" value="HTH_AraC-typ_CS"/>
</dbReference>
<evidence type="ECO:0000256" key="2">
    <source>
        <dbReference type="ARBA" id="ARBA00023125"/>
    </source>
</evidence>
<dbReference type="GO" id="GO:0043565">
    <property type="term" value="F:sequence-specific DNA binding"/>
    <property type="evidence" value="ECO:0007669"/>
    <property type="project" value="InterPro"/>
</dbReference>
<evidence type="ECO:0000313" key="5">
    <source>
        <dbReference type="EMBL" id="SPJ26152.1"/>
    </source>
</evidence>
<dbReference type="InterPro" id="IPR018060">
    <property type="entry name" value="HTH_AraC"/>
</dbReference>
<proteinExistence type="predicted"/>
<dbReference type="SUPFAM" id="SSF51215">
    <property type="entry name" value="Regulatory protein AraC"/>
    <property type="match status" value="1"/>
</dbReference>
<dbReference type="Gene3D" id="1.10.10.60">
    <property type="entry name" value="Homeodomain-like"/>
    <property type="match status" value="1"/>
</dbReference>
<evidence type="ECO:0000313" key="6">
    <source>
        <dbReference type="Proteomes" id="UP000244912"/>
    </source>
</evidence>
<dbReference type="OrthoDB" id="9803764at2"/>
<dbReference type="PANTHER" id="PTHR11019:SF159">
    <property type="entry name" value="TRANSCRIPTIONAL REGULATOR-RELATED"/>
    <property type="match status" value="1"/>
</dbReference>
<dbReference type="SMART" id="SM00342">
    <property type="entry name" value="HTH_ARAC"/>
    <property type="match status" value="1"/>
</dbReference>
<accession>A0A2R8C186</accession>
<dbReference type="Pfam" id="PF12833">
    <property type="entry name" value="HTH_18"/>
    <property type="match status" value="1"/>
</dbReference>
<keyword evidence="1" id="KW-0805">Transcription regulation</keyword>
<feature type="domain" description="HTH araC/xylS-type" evidence="4">
    <location>
        <begin position="177"/>
        <end position="277"/>
    </location>
</feature>
<dbReference type="EMBL" id="ONZF01000015">
    <property type="protein sequence ID" value="SPJ26152.1"/>
    <property type="molecule type" value="Genomic_DNA"/>
</dbReference>
<dbReference type="PROSITE" id="PS01124">
    <property type="entry name" value="HTH_ARAC_FAMILY_2"/>
    <property type="match status" value="1"/>
</dbReference>
<dbReference type="SUPFAM" id="SSF46689">
    <property type="entry name" value="Homeodomain-like"/>
    <property type="match status" value="1"/>
</dbReference>
<keyword evidence="3" id="KW-0804">Transcription</keyword>
<keyword evidence="6" id="KW-1185">Reference proteome</keyword>
<sequence>MDEIEHFPLTLLPPDALRLKLARSAIRMSHGRTWRIDKLNPVHDLVIPLEGSGVYRIGEAEIPLAPGEAMLIPAYTRFHGWHGGGPDTYTGVAQHFSLELFGRGDLIAQMQLRRKVALSQWATLEPLVRLYRETAPPGATTLPQHHQFMVILLSFLQDAFLGWGTQDAAVQSQDQLSLHIMFVASRLSSDPLGAGVEEALDSVPYNPDYFRRAFSEKIGMTPQKFRDLKRMEFAISRLDVGLSVKEVAAELGYSDPYFFSRMFKRHIGEPPSCFHPRATEREEP</sequence>
<dbReference type="GO" id="GO:0003700">
    <property type="term" value="F:DNA-binding transcription factor activity"/>
    <property type="evidence" value="ECO:0007669"/>
    <property type="project" value="InterPro"/>
</dbReference>
<dbReference type="InterPro" id="IPR037923">
    <property type="entry name" value="HTH-like"/>
</dbReference>
<dbReference type="RefSeq" id="WP_108895862.1">
    <property type="nucleotide sequence ID" value="NZ_ONZF01000015.1"/>
</dbReference>
<evidence type="ECO:0000256" key="1">
    <source>
        <dbReference type="ARBA" id="ARBA00023015"/>
    </source>
</evidence>
<organism evidence="5 6">
    <name type="scientific">Palleronia abyssalis</name>
    <dbReference type="NCBI Taxonomy" id="1501240"/>
    <lineage>
        <taxon>Bacteria</taxon>
        <taxon>Pseudomonadati</taxon>
        <taxon>Pseudomonadota</taxon>
        <taxon>Alphaproteobacteria</taxon>
        <taxon>Rhodobacterales</taxon>
        <taxon>Roseobacteraceae</taxon>
        <taxon>Palleronia</taxon>
    </lineage>
</organism>
<gene>
    <name evidence="5" type="ORF">PAA8504_04008</name>
</gene>